<dbReference type="HOGENOM" id="CLU_160996_0_0_1"/>
<dbReference type="InParanoid" id="M1DPS0"/>
<protein>
    <submittedName>
        <fullName evidence="1">Uncharacterized protein</fullName>
    </submittedName>
</protein>
<dbReference type="Proteomes" id="UP000011115">
    <property type="component" value="Unassembled WGS sequence"/>
</dbReference>
<dbReference type="PaxDb" id="4113-PGSC0003DMT400092419"/>
<dbReference type="EnsemblPlants" id="PGSC0003DMT400092419">
    <property type="protein sequence ID" value="PGSC0003DMT400092419"/>
    <property type="gene ID" value="PGSC0003DMG400041990"/>
</dbReference>
<reference evidence="2" key="1">
    <citation type="journal article" date="2011" name="Nature">
        <title>Genome sequence and analysis of the tuber crop potato.</title>
        <authorList>
            <consortium name="The Potato Genome Sequencing Consortium"/>
        </authorList>
    </citation>
    <scope>NUCLEOTIDE SEQUENCE [LARGE SCALE GENOMIC DNA]</scope>
    <source>
        <strain evidence="2">cv. DM1-3 516 R44</strain>
    </source>
</reference>
<sequence>MAITSPKVPVCQALKEKVKSARKRSSRRVAKKFCDAVLDCPKLRNLKMRKAKEKRVVVANVTLPSCSWLARKRGLKTKITELMVHGYWVAVSSARECES</sequence>
<accession>M1DPS0</accession>
<dbReference type="Gramene" id="PGSC0003DMT400092419">
    <property type="protein sequence ID" value="PGSC0003DMT400092419"/>
    <property type="gene ID" value="PGSC0003DMG400041990"/>
</dbReference>
<name>M1DPS0_SOLTU</name>
<evidence type="ECO:0000313" key="1">
    <source>
        <dbReference type="EnsemblPlants" id="PGSC0003DMT400092419"/>
    </source>
</evidence>
<evidence type="ECO:0000313" key="2">
    <source>
        <dbReference type="Proteomes" id="UP000011115"/>
    </source>
</evidence>
<organism evidence="1 2">
    <name type="scientific">Solanum tuberosum</name>
    <name type="common">Potato</name>
    <dbReference type="NCBI Taxonomy" id="4113"/>
    <lineage>
        <taxon>Eukaryota</taxon>
        <taxon>Viridiplantae</taxon>
        <taxon>Streptophyta</taxon>
        <taxon>Embryophyta</taxon>
        <taxon>Tracheophyta</taxon>
        <taxon>Spermatophyta</taxon>
        <taxon>Magnoliopsida</taxon>
        <taxon>eudicotyledons</taxon>
        <taxon>Gunneridae</taxon>
        <taxon>Pentapetalae</taxon>
        <taxon>asterids</taxon>
        <taxon>lamiids</taxon>
        <taxon>Solanales</taxon>
        <taxon>Solanaceae</taxon>
        <taxon>Solanoideae</taxon>
        <taxon>Solaneae</taxon>
        <taxon>Solanum</taxon>
    </lineage>
</organism>
<proteinExistence type="predicted"/>
<reference evidence="1" key="2">
    <citation type="submission" date="2015-06" db="UniProtKB">
        <authorList>
            <consortium name="EnsemblPlants"/>
        </authorList>
    </citation>
    <scope>IDENTIFICATION</scope>
    <source>
        <strain evidence="1">DM1-3 516 R44</strain>
    </source>
</reference>
<dbReference type="AlphaFoldDB" id="M1DPS0"/>
<keyword evidence="2" id="KW-1185">Reference proteome</keyword>